<evidence type="ECO:0000313" key="2">
    <source>
        <dbReference type="EMBL" id="EEY67694.1"/>
    </source>
</evidence>
<dbReference type="AlphaFoldDB" id="D0NX97"/>
<feature type="region of interest" description="Disordered" evidence="1">
    <location>
        <begin position="92"/>
        <end position="116"/>
    </location>
</feature>
<keyword evidence="3" id="KW-1185">Reference proteome</keyword>
<reference evidence="3" key="1">
    <citation type="journal article" date="2009" name="Nature">
        <title>Genome sequence and analysis of the Irish potato famine pathogen Phytophthora infestans.</title>
        <authorList>
            <consortium name="The Broad Institute Genome Sequencing Platform"/>
            <person name="Haas B.J."/>
            <person name="Kamoun S."/>
            <person name="Zody M.C."/>
            <person name="Jiang R.H."/>
            <person name="Handsaker R.E."/>
            <person name="Cano L.M."/>
            <person name="Grabherr M."/>
            <person name="Kodira C.D."/>
            <person name="Raffaele S."/>
            <person name="Torto-Alalibo T."/>
            <person name="Bozkurt T.O."/>
            <person name="Ah-Fong A.M."/>
            <person name="Alvarado L."/>
            <person name="Anderson V.L."/>
            <person name="Armstrong M.R."/>
            <person name="Avrova A."/>
            <person name="Baxter L."/>
            <person name="Beynon J."/>
            <person name="Boevink P.C."/>
            <person name="Bollmann S.R."/>
            <person name="Bos J.I."/>
            <person name="Bulone V."/>
            <person name="Cai G."/>
            <person name="Cakir C."/>
            <person name="Carrington J.C."/>
            <person name="Chawner M."/>
            <person name="Conti L."/>
            <person name="Costanzo S."/>
            <person name="Ewan R."/>
            <person name="Fahlgren N."/>
            <person name="Fischbach M.A."/>
            <person name="Fugelstad J."/>
            <person name="Gilroy E.M."/>
            <person name="Gnerre S."/>
            <person name="Green P.J."/>
            <person name="Grenville-Briggs L.J."/>
            <person name="Griffith J."/>
            <person name="Grunwald N.J."/>
            <person name="Horn K."/>
            <person name="Horner N.R."/>
            <person name="Hu C.H."/>
            <person name="Huitema E."/>
            <person name="Jeong D.H."/>
            <person name="Jones A.M."/>
            <person name="Jones J.D."/>
            <person name="Jones R.W."/>
            <person name="Karlsson E.K."/>
            <person name="Kunjeti S.G."/>
            <person name="Lamour K."/>
            <person name="Liu Z."/>
            <person name="Ma L."/>
            <person name="Maclean D."/>
            <person name="Chibucos M.C."/>
            <person name="McDonald H."/>
            <person name="McWalters J."/>
            <person name="Meijer H.J."/>
            <person name="Morgan W."/>
            <person name="Morris P.F."/>
            <person name="Munro C.A."/>
            <person name="O'Neill K."/>
            <person name="Ospina-Giraldo M."/>
            <person name="Pinzon A."/>
            <person name="Pritchard L."/>
            <person name="Ramsahoye B."/>
            <person name="Ren Q."/>
            <person name="Restrepo S."/>
            <person name="Roy S."/>
            <person name="Sadanandom A."/>
            <person name="Savidor A."/>
            <person name="Schornack S."/>
            <person name="Schwartz D.C."/>
            <person name="Schumann U.D."/>
            <person name="Schwessinger B."/>
            <person name="Seyer L."/>
            <person name="Sharpe T."/>
            <person name="Silvar C."/>
            <person name="Song J."/>
            <person name="Studholme D.J."/>
            <person name="Sykes S."/>
            <person name="Thines M."/>
            <person name="van de Vondervoort P.J."/>
            <person name="Phuntumart V."/>
            <person name="Wawra S."/>
            <person name="Weide R."/>
            <person name="Win J."/>
            <person name="Young C."/>
            <person name="Zhou S."/>
            <person name="Fry W."/>
            <person name="Meyers B.C."/>
            <person name="van West P."/>
            <person name="Ristaino J."/>
            <person name="Govers F."/>
            <person name="Birch P.R."/>
            <person name="Whisson S.C."/>
            <person name="Judelson H.S."/>
            <person name="Nusbaum C."/>
        </authorList>
    </citation>
    <scope>NUCLEOTIDE SEQUENCE [LARGE SCALE GENOMIC DNA]</scope>
    <source>
        <strain evidence="3">T30-4</strain>
    </source>
</reference>
<evidence type="ECO:0000313" key="3">
    <source>
        <dbReference type="Proteomes" id="UP000006643"/>
    </source>
</evidence>
<dbReference type="GeneID" id="9464102"/>
<proteinExistence type="predicted"/>
<protein>
    <submittedName>
        <fullName evidence="2">Uncharacterized protein</fullName>
    </submittedName>
</protein>
<dbReference type="HOGENOM" id="CLU_101597_0_0_1"/>
<dbReference type="InParanoid" id="D0NX97"/>
<accession>D0NX97</accession>
<name>D0NX97_PHYIT</name>
<gene>
    <name evidence="2" type="ORF">PITG_17918</name>
</gene>
<dbReference type="Proteomes" id="UP000006643">
    <property type="component" value="Unassembled WGS sequence"/>
</dbReference>
<sequence>MADYFFWNNIRAQTSYSPQYVQKHGAESFLYPDAAQSILYSSGANSTTGDGYTKTSAFSSSFGTSAAAGGASIVNDGFIKRLLSNSPNAGTNFSSSWPSLGSAAASTTIANQTARD</sequence>
<evidence type="ECO:0000256" key="1">
    <source>
        <dbReference type="SAM" id="MobiDB-lite"/>
    </source>
</evidence>
<dbReference type="KEGG" id="pif:PITG_17918"/>
<dbReference type="VEuPathDB" id="FungiDB:PITG_17918"/>
<organism evidence="2 3">
    <name type="scientific">Phytophthora infestans (strain T30-4)</name>
    <name type="common">Potato late blight agent</name>
    <dbReference type="NCBI Taxonomy" id="403677"/>
    <lineage>
        <taxon>Eukaryota</taxon>
        <taxon>Sar</taxon>
        <taxon>Stramenopiles</taxon>
        <taxon>Oomycota</taxon>
        <taxon>Peronosporomycetes</taxon>
        <taxon>Peronosporales</taxon>
        <taxon>Peronosporaceae</taxon>
        <taxon>Phytophthora</taxon>
    </lineage>
</organism>
<dbReference type="OrthoDB" id="124726at2759"/>
<dbReference type="RefSeq" id="XP_002896247.1">
    <property type="nucleotide sequence ID" value="XM_002896201.1"/>
</dbReference>
<dbReference type="EMBL" id="DS028181">
    <property type="protein sequence ID" value="EEY67694.1"/>
    <property type="molecule type" value="Genomic_DNA"/>
</dbReference>